<protein>
    <recommendedName>
        <fullName evidence="2">Toxin CcdB</fullName>
    </recommendedName>
    <alternativeName>
        <fullName evidence="7">Cytotoxic protein CcdB</fullName>
    </alternativeName>
    <alternativeName>
        <fullName evidence="6">Protein LetD</fullName>
    </alternativeName>
</protein>
<evidence type="ECO:0000313" key="9">
    <source>
        <dbReference type="Proteomes" id="UP000532440"/>
    </source>
</evidence>
<dbReference type="RefSeq" id="WP_183964939.1">
    <property type="nucleotide sequence ID" value="NZ_BAABEW010000017.1"/>
</dbReference>
<gene>
    <name evidence="8" type="ORF">HNQ70_001033</name>
</gene>
<dbReference type="Pfam" id="PF01845">
    <property type="entry name" value="CcdB"/>
    <property type="match status" value="1"/>
</dbReference>
<dbReference type="EMBL" id="JACHGB010000002">
    <property type="protein sequence ID" value="MBB5271029.1"/>
    <property type="molecule type" value="Genomic_DNA"/>
</dbReference>
<organism evidence="8 9">
    <name type="scientific">Quisquiliibacterium transsilvanicum</name>
    <dbReference type="NCBI Taxonomy" id="1549638"/>
    <lineage>
        <taxon>Bacteria</taxon>
        <taxon>Pseudomonadati</taxon>
        <taxon>Pseudomonadota</taxon>
        <taxon>Betaproteobacteria</taxon>
        <taxon>Burkholderiales</taxon>
        <taxon>Burkholderiaceae</taxon>
        <taxon>Quisquiliibacterium</taxon>
    </lineage>
</organism>
<evidence type="ECO:0000313" key="8">
    <source>
        <dbReference type="EMBL" id="MBB5271029.1"/>
    </source>
</evidence>
<dbReference type="GO" id="GO:0006276">
    <property type="term" value="P:plasmid maintenance"/>
    <property type="evidence" value="ECO:0007669"/>
    <property type="project" value="InterPro"/>
</dbReference>
<name>A0A7W8HFB9_9BURK</name>
<proteinExistence type="inferred from homology"/>
<keyword evidence="5" id="KW-0804">Transcription</keyword>
<evidence type="ECO:0000256" key="3">
    <source>
        <dbReference type="ARBA" id="ARBA00022491"/>
    </source>
</evidence>
<evidence type="ECO:0000256" key="2">
    <source>
        <dbReference type="ARBA" id="ARBA00015075"/>
    </source>
</evidence>
<keyword evidence="9" id="KW-1185">Reference proteome</keyword>
<dbReference type="SUPFAM" id="SSF50118">
    <property type="entry name" value="Cell growth inhibitor/plasmid maintenance toxic component"/>
    <property type="match status" value="1"/>
</dbReference>
<dbReference type="InterPro" id="IPR011067">
    <property type="entry name" value="Plasmid_toxin/cell-grow_inhib"/>
</dbReference>
<evidence type="ECO:0000256" key="5">
    <source>
        <dbReference type="ARBA" id="ARBA00023163"/>
    </source>
</evidence>
<accession>A0A7W8HFB9</accession>
<keyword evidence="4" id="KW-0805">Transcription regulation</keyword>
<sequence length="105" mass="11415">MAQFDVHANADPGSRARMPYLVDVQSDLLGDLASRVVVPLVRADDSVLRPLARLTPVFELEGREFVFVTPELAGVSRSVLGRKVASLASRRHEIVAAFDMLISGV</sequence>
<dbReference type="Gene3D" id="2.30.30.110">
    <property type="match status" value="1"/>
</dbReference>
<comment type="caution">
    <text evidence="8">The sequence shown here is derived from an EMBL/GenBank/DDBJ whole genome shotgun (WGS) entry which is preliminary data.</text>
</comment>
<dbReference type="InterPro" id="IPR002712">
    <property type="entry name" value="CcdB"/>
</dbReference>
<evidence type="ECO:0000256" key="7">
    <source>
        <dbReference type="ARBA" id="ARBA00033135"/>
    </source>
</evidence>
<evidence type="ECO:0000256" key="6">
    <source>
        <dbReference type="ARBA" id="ARBA00029628"/>
    </source>
</evidence>
<keyword evidence="3" id="KW-0678">Repressor</keyword>
<dbReference type="Proteomes" id="UP000532440">
    <property type="component" value="Unassembled WGS sequence"/>
</dbReference>
<evidence type="ECO:0000256" key="4">
    <source>
        <dbReference type="ARBA" id="ARBA00023015"/>
    </source>
</evidence>
<dbReference type="GO" id="GO:0008657">
    <property type="term" value="F:DNA topoisomerase type II (double strand cut, ATP-hydrolyzing) inhibitor activity"/>
    <property type="evidence" value="ECO:0007669"/>
    <property type="project" value="InterPro"/>
</dbReference>
<comment type="similarity">
    <text evidence="1">Belongs to the CcdB toxin family.</text>
</comment>
<evidence type="ECO:0000256" key="1">
    <source>
        <dbReference type="ARBA" id="ARBA00005230"/>
    </source>
</evidence>
<dbReference type="AlphaFoldDB" id="A0A7W8HFB9"/>
<reference evidence="8 9" key="1">
    <citation type="submission" date="2020-08" db="EMBL/GenBank/DDBJ databases">
        <title>Genomic Encyclopedia of Type Strains, Phase IV (KMG-IV): sequencing the most valuable type-strain genomes for metagenomic binning, comparative biology and taxonomic classification.</title>
        <authorList>
            <person name="Goeker M."/>
        </authorList>
    </citation>
    <scope>NUCLEOTIDE SEQUENCE [LARGE SCALE GENOMIC DNA]</scope>
    <source>
        <strain evidence="8 9">DSM 29781</strain>
    </source>
</reference>